<dbReference type="SMART" id="SM00280">
    <property type="entry name" value="KAZAL"/>
    <property type="match status" value="1"/>
</dbReference>
<dbReference type="PROSITE" id="PS51465">
    <property type="entry name" value="KAZAL_2"/>
    <property type="match status" value="1"/>
</dbReference>
<gene>
    <name evidence="6" type="ORF">PMEA_00033558</name>
</gene>
<protein>
    <recommendedName>
        <fullName evidence="5">Kazal-like domain-containing protein</fullName>
    </recommendedName>
</protein>
<keyword evidence="4" id="KW-0732">Signal</keyword>
<dbReference type="GO" id="GO:0030154">
    <property type="term" value="P:cell differentiation"/>
    <property type="evidence" value="ECO:0007669"/>
    <property type="project" value="TreeGrafter"/>
</dbReference>
<name>A0AAU9W3X9_9CNID</name>
<dbReference type="InterPro" id="IPR042307">
    <property type="entry name" value="Reeler_sf"/>
</dbReference>
<organism evidence="6 7">
    <name type="scientific">Pocillopora meandrina</name>
    <dbReference type="NCBI Taxonomy" id="46732"/>
    <lineage>
        <taxon>Eukaryota</taxon>
        <taxon>Metazoa</taxon>
        <taxon>Cnidaria</taxon>
        <taxon>Anthozoa</taxon>
        <taxon>Hexacorallia</taxon>
        <taxon>Scleractinia</taxon>
        <taxon>Astrocoeniina</taxon>
        <taxon>Pocilloporidae</taxon>
        <taxon>Pocillopora</taxon>
    </lineage>
</organism>
<keyword evidence="1" id="KW-0646">Protease inhibitor</keyword>
<dbReference type="AlphaFoldDB" id="A0AAU9W3X9"/>
<keyword evidence="2" id="KW-0722">Serine protease inhibitor</keyword>
<evidence type="ECO:0000313" key="6">
    <source>
        <dbReference type="EMBL" id="CAH3045447.1"/>
    </source>
</evidence>
<evidence type="ECO:0000313" key="7">
    <source>
        <dbReference type="Proteomes" id="UP001159428"/>
    </source>
</evidence>
<proteinExistence type="predicted"/>
<accession>A0AAU9W3X9</accession>
<comment type="caution">
    <text evidence="6">The sequence shown here is derived from an EMBL/GenBank/DDBJ whole genome shotgun (WGS) entry which is preliminary data.</text>
</comment>
<feature type="signal peptide" evidence="4">
    <location>
        <begin position="1"/>
        <end position="22"/>
    </location>
</feature>
<dbReference type="CDD" id="cd00104">
    <property type="entry name" value="KAZAL_FS"/>
    <property type="match status" value="1"/>
</dbReference>
<dbReference type="PANTHER" id="PTHR10913:SF45">
    <property type="entry name" value="FOLLISTATIN, ISOFORM A-RELATED"/>
    <property type="match status" value="1"/>
</dbReference>
<dbReference type="SUPFAM" id="SSF100895">
    <property type="entry name" value="Kazal-type serine protease inhibitors"/>
    <property type="match status" value="1"/>
</dbReference>
<dbReference type="InterPro" id="IPR050653">
    <property type="entry name" value="Prot_Inhib_GrowthFact_Antg"/>
</dbReference>
<dbReference type="GO" id="GO:0005576">
    <property type="term" value="C:extracellular region"/>
    <property type="evidence" value="ECO:0007669"/>
    <property type="project" value="TreeGrafter"/>
</dbReference>
<feature type="domain" description="Kazal-like" evidence="5">
    <location>
        <begin position="198"/>
        <end position="245"/>
    </location>
</feature>
<dbReference type="InterPro" id="IPR036058">
    <property type="entry name" value="Kazal_dom_sf"/>
</dbReference>
<evidence type="ECO:0000256" key="3">
    <source>
        <dbReference type="ARBA" id="ARBA00023157"/>
    </source>
</evidence>
<evidence type="ECO:0000256" key="2">
    <source>
        <dbReference type="ARBA" id="ARBA00022900"/>
    </source>
</evidence>
<evidence type="ECO:0000259" key="5">
    <source>
        <dbReference type="PROSITE" id="PS51465"/>
    </source>
</evidence>
<keyword evidence="3" id="KW-1015">Disulfide bond</keyword>
<feature type="chain" id="PRO_5043784740" description="Kazal-like domain-containing protein" evidence="4">
    <location>
        <begin position="23"/>
        <end position="269"/>
    </location>
</feature>
<dbReference type="Gene3D" id="2.60.40.4060">
    <property type="entry name" value="Reeler domain"/>
    <property type="match status" value="1"/>
</dbReference>
<dbReference type="PANTHER" id="PTHR10913">
    <property type="entry name" value="FOLLISTATIN-RELATED"/>
    <property type="match status" value="1"/>
</dbReference>
<evidence type="ECO:0000256" key="1">
    <source>
        <dbReference type="ARBA" id="ARBA00022690"/>
    </source>
</evidence>
<evidence type="ECO:0000256" key="4">
    <source>
        <dbReference type="SAM" id="SignalP"/>
    </source>
</evidence>
<keyword evidence="7" id="KW-1185">Reference proteome</keyword>
<dbReference type="InterPro" id="IPR002350">
    <property type="entry name" value="Kazal_dom"/>
</dbReference>
<dbReference type="CDD" id="cd08544">
    <property type="entry name" value="Reeler"/>
    <property type="match status" value="1"/>
</dbReference>
<sequence length="269" mass="29888">MKLHVYLSILLVTLFSYTWVDCANVPPCASMRSWFPGTPPSNFSENLPYQLSVHGHTKYGYSPESSHTIYLNGSRSFVGFIVYAENSVKNYTNGHFVQEDLPTGVEEASCGDLYIIQNSTSSGNWTSVKMLWKAPQSYKAGNIKFRASVLENTNPVVYYEGFTAHLKYQCPSVRCAVCPNGGYSYEDDSYGCNTCQCSCNVACAETYAPVCGTDGKTYSNKCKMQRHSCEKESPIMVQQIGVCGAEETVKFSIFSLMLAFLALLMFSDH</sequence>
<dbReference type="EMBL" id="CALNXJ010000008">
    <property type="protein sequence ID" value="CAH3045447.1"/>
    <property type="molecule type" value="Genomic_DNA"/>
</dbReference>
<reference evidence="6 7" key="1">
    <citation type="submission" date="2022-05" db="EMBL/GenBank/DDBJ databases">
        <authorList>
            <consortium name="Genoscope - CEA"/>
            <person name="William W."/>
        </authorList>
    </citation>
    <scope>NUCLEOTIDE SEQUENCE [LARGE SCALE GENOMIC DNA]</scope>
</reference>
<dbReference type="Proteomes" id="UP001159428">
    <property type="component" value="Unassembled WGS sequence"/>
</dbReference>
<dbReference type="Pfam" id="PF02014">
    <property type="entry name" value="Reeler"/>
    <property type="match status" value="1"/>
</dbReference>
<dbReference type="Pfam" id="PF07648">
    <property type="entry name" value="Kazal_2"/>
    <property type="match status" value="1"/>
</dbReference>
<dbReference type="Gene3D" id="3.30.60.30">
    <property type="match status" value="1"/>
</dbReference>
<dbReference type="InterPro" id="IPR002861">
    <property type="entry name" value="Reeler_dom"/>
</dbReference>